<feature type="transmembrane region" description="Helical" evidence="1">
    <location>
        <begin position="506"/>
        <end position="525"/>
    </location>
</feature>
<keyword evidence="1" id="KW-0472">Membrane</keyword>
<gene>
    <name evidence="2" type="ORF">SS50377_12192</name>
    <name evidence="3" type="ORF">SS50377_26340</name>
</gene>
<dbReference type="VEuPathDB" id="GiardiaDB:SS50377_26340"/>
<reference evidence="2 3" key="1">
    <citation type="journal article" date="2014" name="PLoS Genet.">
        <title>The Genome of Spironucleus salmonicida Highlights a Fish Pathogen Adapted to Fluctuating Environments.</title>
        <authorList>
            <person name="Xu F."/>
            <person name="Jerlstrom-Hultqvist J."/>
            <person name="Einarsson E."/>
            <person name="Astvaldsson A."/>
            <person name="Svard S.G."/>
            <person name="Andersson J.O."/>
        </authorList>
    </citation>
    <scope>NUCLEOTIDE SEQUENCE</scope>
    <source>
        <strain evidence="3">ATCC 50377</strain>
    </source>
</reference>
<sequence>MFLVFQCTLPSVVEFIGPNPIPFVTNCPTTSRGELSIIFVTNAGQEQKFVSKNMTITTELTSFDFTRMVDFTKIKSAHIYGNMTLNGKTQIVGIQYSPECTYAMTRRLVGDKLYQFLVFPRHYDCKPYNFTDISYRVFIRRLGINGDDLIITTRATQFELNFNISIDPATTTTQNIRYAYLQFLGRKYNLTEITSAQPCIKSYELTKTDAYLYIRPTALVDCYCNVPIQAAGSALSLRFSSIEHIYYQFAINTGTANTLQISMTVVSPTTFISAQEDLFIITLDQIQRNFPYCNQTISQLYVEKPYYNITGYVAPIETATALCIPFIGVFIALPNLPFVYIKSRQNQLIFDFNSQFLKYDLLDQVQLKFTGNSQNVLFITPKLLANCLFTADLVMKRGNKVIAISKQFCDPSASEVSGYATTWQNYKNTGSADTFDMFLGVEYEGSGDITSKLSPKYSFKRNVVADQKQYIPFQYISSDELQLEQAQQAAFETRNYNYKTWVSQHWWIFTLTVIAIFVASFSLLYGCKYPCKYIMVTKKVKVMAQQKAKRKMKMIV</sequence>
<proteinExistence type="predicted"/>
<dbReference type="EMBL" id="AUWU02000006">
    <property type="protein sequence ID" value="KAH0572131.1"/>
    <property type="molecule type" value="Genomic_DNA"/>
</dbReference>
<name>V6LT17_9EUKA</name>
<keyword evidence="4" id="KW-1185">Reference proteome</keyword>
<accession>V6LT17</accession>
<dbReference type="Proteomes" id="UP000018208">
    <property type="component" value="Unassembled WGS sequence"/>
</dbReference>
<evidence type="ECO:0000313" key="2">
    <source>
        <dbReference type="EMBL" id="EST47792.1"/>
    </source>
</evidence>
<keyword evidence="1" id="KW-0812">Transmembrane</keyword>
<dbReference type="EMBL" id="KI546035">
    <property type="protein sequence ID" value="EST47792.1"/>
    <property type="molecule type" value="Genomic_DNA"/>
</dbReference>
<reference evidence="3" key="2">
    <citation type="submission" date="2020-12" db="EMBL/GenBank/DDBJ databases">
        <title>New Spironucleus salmonicida genome in near-complete chromosomes.</title>
        <authorList>
            <person name="Xu F."/>
            <person name="Kurt Z."/>
            <person name="Jimenez-Gonzalez A."/>
            <person name="Astvaldsson A."/>
            <person name="Andersson J.O."/>
            <person name="Svard S.G."/>
        </authorList>
    </citation>
    <scope>NUCLEOTIDE SEQUENCE</scope>
    <source>
        <strain evidence="3">ATCC 50377</strain>
    </source>
</reference>
<evidence type="ECO:0000256" key="1">
    <source>
        <dbReference type="SAM" id="Phobius"/>
    </source>
</evidence>
<dbReference type="AlphaFoldDB" id="V6LT17"/>
<organism evidence="2">
    <name type="scientific">Spironucleus salmonicida</name>
    <dbReference type="NCBI Taxonomy" id="348837"/>
    <lineage>
        <taxon>Eukaryota</taxon>
        <taxon>Metamonada</taxon>
        <taxon>Diplomonadida</taxon>
        <taxon>Hexamitidae</taxon>
        <taxon>Hexamitinae</taxon>
        <taxon>Spironucleus</taxon>
    </lineage>
</organism>
<keyword evidence="1" id="KW-1133">Transmembrane helix</keyword>
<evidence type="ECO:0008006" key="5">
    <source>
        <dbReference type="Google" id="ProtNLM"/>
    </source>
</evidence>
<protein>
    <recommendedName>
        <fullName evidence="5">Transmembrane protein</fullName>
    </recommendedName>
</protein>
<evidence type="ECO:0000313" key="4">
    <source>
        <dbReference type="Proteomes" id="UP000018208"/>
    </source>
</evidence>
<evidence type="ECO:0000313" key="3">
    <source>
        <dbReference type="EMBL" id="KAH0572131.1"/>
    </source>
</evidence>